<evidence type="ECO:0000313" key="2">
    <source>
        <dbReference type="Proteomes" id="UP000287224"/>
    </source>
</evidence>
<reference evidence="2" key="1">
    <citation type="submission" date="2018-12" db="EMBL/GenBank/DDBJ databases">
        <title>Tengunoibacter tsumagoiensis gen. nov., sp. nov., Dictyobacter kobayashii sp. nov., D. alpinus sp. nov., and D. joshuensis sp. nov. and description of Dictyobacteraceae fam. nov. within the order Ktedonobacterales isolated from Tengu-no-mugimeshi.</title>
        <authorList>
            <person name="Wang C.M."/>
            <person name="Zheng Y."/>
            <person name="Sakai Y."/>
            <person name="Toyoda A."/>
            <person name="Minakuchi Y."/>
            <person name="Abe K."/>
            <person name="Yokota A."/>
            <person name="Yabe S."/>
        </authorList>
    </citation>
    <scope>NUCLEOTIDE SEQUENCE [LARGE SCALE GENOMIC DNA]</scope>
    <source>
        <strain evidence="2">S-27</strain>
    </source>
</reference>
<proteinExistence type="predicted"/>
<organism evidence="1 2">
    <name type="scientific">Dictyobacter aurantiacus</name>
    <dbReference type="NCBI Taxonomy" id="1936993"/>
    <lineage>
        <taxon>Bacteria</taxon>
        <taxon>Bacillati</taxon>
        <taxon>Chloroflexota</taxon>
        <taxon>Ktedonobacteria</taxon>
        <taxon>Ktedonobacterales</taxon>
        <taxon>Dictyobacteraceae</taxon>
        <taxon>Dictyobacter</taxon>
    </lineage>
</organism>
<evidence type="ECO:0000313" key="1">
    <source>
        <dbReference type="EMBL" id="GCE05406.1"/>
    </source>
</evidence>
<dbReference type="AlphaFoldDB" id="A0A401ZEY4"/>
<comment type="caution">
    <text evidence="1">The sequence shown here is derived from an EMBL/GenBank/DDBJ whole genome shotgun (WGS) entry which is preliminary data.</text>
</comment>
<accession>A0A401ZEY4</accession>
<name>A0A401ZEY4_9CHLR</name>
<dbReference type="EMBL" id="BIFQ01000001">
    <property type="protein sequence ID" value="GCE05406.1"/>
    <property type="molecule type" value="Genomic_DNA"/>
</dbReference>
<keyword evidence="2" id="KW-1185">Reference proteome</keyword>
<gene>
    <name evidence="1" type="ORF">KDAU_27350</name>
</gene>
<dbReference type="Proteomes" id="UP000287224">
    <property type="component" value="Unassembled WGS sequence"/>
</dbReference>
<protein>
    <submittedName>
        <fullName evidence="1">Uncharacterized protein</fullName>
    </submittedName>
</protein>
<sequence length="96" mass="10939">MLYTKNEEWWSPDPEADDALEQPALGGEYELGTLRVFQGKRPLSGPIPIIATLPAGWLPEAQTDDAIFFDAPIFLDTHHVQIHLPTGKTWIYRFYL</sequence>